<dbReference type="EMBL" id="QMFY01000002">
    <property type="protein sequence ID" value="RAW01967.1"/>
    <property type="molecule type" value="Genomic_DNA"/>
</dbReference>
<reference evidence="2 3" key="1">
    <citation type="submission" date="2018-06" db="EMBL/GenBank/DDBJ databases">
        <title>Chryseolinea flavus sp. nov., a member of the phylum Bacteroidetes isolated from soil.</title>
        <authorList>
            <person name="Li Y."/>
            <person name="Wang J."/>
        </authorList>
    </citation>
    <scope>NUCLEOTIDE SEQUENCE [LARGE SCALE GENOMIC DNA]</scope>
    <source>
        <strain evidence="2 3">SDU1-6</strain>
    </source>
</reference>
<keyword evidence="1" id="KW-1133">Transmembrane helix</keyword>
<dbReference type="AlphaFoldDB" id="A0A364Y6D6"/>
<organism evidence="2 3">
    <name type="scientific">Pseudochryseolinea flava</name>
    <dbReference type="NCBI Taxonomy" id="2059302"/>
    <lineage>
        <taxon>Bacteria</taxon>
        <taxon>Pseudomonadati</taxon>
        <taxon>Bacteroidota</taxon>
        <taxon>Cytophagia</taxon>
        <taxon>Cytophagales</taxon>
        <taxon>Fulvivirgaceae</taxon>
        <taxon>Pseudochryseolinea</taxon>
    </lineage>
</organism>
<feature type="transmembrane region" description="Helical" evidence="1">
    <location>
        <begin position="12"/>
        <end position="30"/>
    </location>
</feature>
<feature type="transmembrane region" description="Helical" evidence="1">
    <location>
        <begin position="79"/>
        <end position="97"/>
    </location>
</feature>
<feature type="transmembrane region" description="Helical" evidence="1">
    <location>
        <begin position="50"/>
        <end position="70"/>
    </location>
</feature>
<keyword evidence="1" id="KW-0812">Transmembrane</keyword>
<evidence type="ECO:0000313" key="3">
    <source>
        <dbReference type="Proteomes" id="UP000251889"/>
    </source>
</evidence>
<sequence>MNHIVTYLESKQAIFHGALILMILYVPHAGNLFMQLEHLDMTFSGYSVLNWIYGVGLAAVIEFLILIFLINGYKNTGKFYAVVSFFLNAFYYDYWFITVQDPTVVNIKTTIISLFICLTHSLSVWQLSELFYRRVREEKVELFCEECNAGPFTNKRALDGHISKAHKYRRKDEIQLSEKTSEKAA</sequence>
<comment type="caution">
    <text evidence="2">The sequence shown here is derived from an EMBL/GenBank/DDBJ whole genome shotgun (WGS) entry which is preliminary data.</text>
</comment>
<feature type="transmembrane region" description="Helical" evidence="1">
    <location>
        <begin position="109"/>
        <end position="127"/>
    </location>
</feature>
<protein>
    <submittedName>
        <fullName evidence="2">Uncharacterized protein</fullName>
    </submittedName>
</protein>
<name>A0A364Y6D6_9BACT</name>
<keyword evidence="1" id="KW-0472">Membrane</keyword>
<evidence type="ECO:0000256" key="1">
    <source>
        <dbReference type="SAM" id="Phobius"/>
    </source>
</evidence>
<dbReference type="RefSeq" id="WP_112745792.1">
    <property type="nucleotide sequence ID" value="NZ_QMFY01000002.1"/>
</dbReference>
<accession>A0A364Y6D6</accession>
<keyword evidence="3" id="KW-1185">Reference proteome</keyword>
<dbReference type="Proteomes" id="UP000251889">
    <property type="component" value="Unassembled WGS sequence"/>
</dbReference>
<evidence type="ECO:0000313" key="2">
    <source>
        <dbReference type="EMBL" id="RAW01967.1"/>
    </source>
</evidence>
<proteinExistence type="predicted"/>
<gene>
    <name evidence="2" type="ORF">DQQ10_05255</name>
</gene>